<comment type="caution">
    <text evidence="1">The sequence shown here is derived from an EMBL/GenBank/DDBJ whole genome shotgun (WGS) entry which is preliminary data.</text>
</comment>
<name>A0AC61Y502_9FLAO</name>
<accession>A0AC61Y502</accession>
<dbReference type="EMBL" id="CABVMM010000003">
    <property type="protein sequence ID" value="VVU99565.1"/>
    <property type="molecule type" value="Genomic_DNA"/>
</dbReference>
<protein>
    <submittedName>
        <fullName evidence="1">Uncharacterized protein</fullName>
    </submittedName>
</protein>
<gene>
    <name evidence="1" type="ORF">FVB9532_00820</name>
</gene>
<dbReference type="Proteomes" id="UP000356253">
    <property type="component" value="Unassembled WGS sequence"/>
</dbReference>
<organism evidence="1 2">
    <name type="scientific">Mesonia oceanica</name>
    <dbReference type="NCBI Taxonomy" id="2687242"/>
    <lineage>
        <taxon>Bacteria</taxon>
        <taxon>Pseudomonadati</taxon>
        <taxon>Bacteroidota</taxon>
        <taxon>Flavobacteriia</taxon>
        <taxon>Flavobacteriales</taxon>
        <taxon>Flavobacteriaceae</taxon>
        <taxon>Mesonia</taxon>
    </lineage>
</organism>
<sequence length="408" mass="46280">MKKFQLLILLLGLAGSICSFAYIQELDNFQAEELTEKSTFQAGENIQLSFKITGVEQPKLYLHHSYGSTLLNESKKDNDRFIFQLPEIFSKKTGELTWLLLGEEEHLLSGTITIIPATTTKTQLETYLGPRSIVAGYEDFSMLVVSPTDSYDNPLPDSTEVFIFKQYKNRISEFKVAMNNMMAWRNMMSEPKAGIMQISSQVNGTSSKEFTSNIYPSNATNFLISWDRNHEYADGNQLTEFSTSVIKDEFENIIADGTMVEFLIHTEENHLLKTYASTINGIAKAKMLHPDSPQTWNVKAYIPGVAESNTIELTYQPILEDFPVKFSAGNRKITVGPLVSFMEQLIPDGAQVKLLIYNEGELIETKQKTSSNGKVAFLLGKEFYPEKRYSFQVKALGVTKEFRERKYE</sequence>
<keyword evidence="2" id="KW-1185">Reference proteome</keyword>
<proteinExistence type="predicted"/>
<evidence type="ECO:0000313" key="2">
    <source>
        <dbReference type="Proteomes" id="UP000356253"/>
    </source>
</evidence>
<reference evidence="1" key="1">
    <citation type="submission" date="2019-09" db="EMBL/GenBank/DDBJ databases">
        <authorList>
            <person name="Rodrigo-Torres L."/>
            <person name="Arahal R. D."/>
            <person name="Lucena T."/>
        </authorList>
    </citation>
    <scope>NUCLEOTIDE SEQUENCE</scope>
    <source>
        <strain evidence="1">ISS653</strain>
    </source>
</reference>
<evidence type="ECO:0000313" key="1">
    <source>
        <dbReference type="EMBL" id="VVU99565.1"/>
    </source>
</evidence>